<evidence type="ECO:0000313" key="2">
    <source>
        <dbReference type="EMBL" id="BCS95005.1"/>
    </source>
</evidence>
<protein>
    <submittedName>
        <fullName evidence="2">Chemotaxis protein CheW</fullName>
    </submittedName>
</protein>
<dbReference type="SMART" id="SM00260">
    <property type="entry name" value="CheW"/>
    <property type="match status" value="1"/>
</dbReference>
<accession>A0ABM7PBH6</accession>
<dbReference type="SUPFAM" id="SSF50341">
    <property type="entry name" value="CheW-like"/>
    <property type="match status" value="1"/>
</dbReference>
<name>A0ABM7PBH6_9BACT</name>
<organism evidence="2 3">
    <name type="scientific">Desulfoluna limicola</name>
    <dbReference type="NCBI Taxonomy" id="2810562"/>
    <lineage>
        <taxon>Bacteria</taxon>
        <taxon>Pseudomonadati</taxon>
        <taxon>Thermodesulfobacteriota</taxon>
        <taxon>Desulfobacteria</taxon>
        <taxon>Desulfobacterales</taxon>
        <taxon>Desulfolunaceae</taxon>
        <taxon>Desulfoluna</taxon>
    </lineage>
</organism>
<dbReference type="RefSeq" id="WP_236891298.1">
    <property type="nucleotide sequence ID" value="NZ_AP024488.1"/>
</dbReference>
<dbReference type="Pfam" id="PF01584">
    <property type="entry name" value="CheW"/>
    <property type="match status" value="1"/>
</dbReference>
<dbReference type="Gene3D" id="2.40.50.180">
    <property type="entry name" value="CheA-289, Domain 4"/>
    <property type="match status" value="1"/>
</dbReference>
<dbReference type="PANTHER" id="PTHR22617">
    <property type="entry name" value="CHEMOTAXIS SENSOR HISTIDINE KINASE-RELATED"/>
    <property type="match status" value="1"/>
</dbReference>
<dbReference type="InterPro" id="IPR039315">
    <property type="entry name" value="CheW"/>
</dbReference>
<gene>
    <name evidence="2" type="primary">cheW-2_1</name>
    <name evidence="2" type="ORF">DSLASN_06370</name>
</gene>
<dbReference type="PROSITE" id="PS50851">
    <property type="entry name" value="CHEW"/>
    <property type="match status" value="1"/>
</dbReference>
<reference evidence="2 3" key="1">
    <citation type="submission" date="2021-02" db="EMBL/GenBank/DDBJ databases">
        <title>Complete genome of Desulfoluna sp. strain ASN36.</title>
        <authorList>
            <person name="Takahashi A."/>
            <person name="Kojima H."/>
            <person name="Fukui M."/>
        </authorList>
    </citation>
    <scope>NUCLEOTIDE SEQUENCE [LARGE SCALE GENOMIC DNA]</scope>
    <source>
        <strain evidence="2 3">ASN36</strain>
    </source>
</reference>
<evidence type="ECO:0000259" key="1">
    <source>
        <dbReference type="PROSITE" id="PS50851"/>
    </source>
</evidence>
<proteinExistence type="predicted"/>
<dbReference type="InterPro" id="IPR002545">
    <property type="entry name" value="CheW-lke_dom"/>
</dbReference>
<dbReference type="PANTHER" id="PTHR22617:SF23">
    <property type="entry name" value="CHEMOTAXIS PROTEIN CHEW"/>
    <property type="match status" value="1"/>
</dbReference>
<keyword evidence="3" id="KW-1185">Reference proteome</keyword>
<feature type="domain" description="CheW-like" evidence="1">
    <location>
        <begin position="11"/>
        <end position="149"/>
    </location>
</feature>
<dbReference type="Gene3D" id="2.30.30.40">
    <property type="entry name" value="SH3 Domains"/>
    <property type="match status" value="1"/>
</dbReference>
<dbReference type="InterPro" id="IPR036061">
    <property type="entry name" value="CheW-like_dom_sf"/>
</dbReference>
<sequence length="149" mass="16284">MNRENNAEDNRLELATFRLGEALCGINLLTIQEINKQTTITKVPLAETYVHGVLNLRGRIVTVIDLGRKIGLAPTERTQETRNIIIDSEGEQLGLLVDGMEDLLTTDPAAMEPAPANLGGIHGDYIKGVFTTRKALIGFLNIEAVLADF</sequence>
<dbReference type="Proteomes" id="UP001320148">
    <property type="component" value="Chromosome"/>
</dbReference>
<dbReference type="EMBL" id="AP024488">
    <property type="protein sequence ID" value="BCS95005.1"/>
    <property type="molecule type" value="Genomic_DNA"/>
</dbReference>
<evidence type="ECO:0000313" key="3">
    <source>
        <dbReference type="Proteomes" id="UP001320148"/>
    </source>
</evidence>